<name>A0AAD4H4T6_9FUNG</name>
<organism evidence="2 3">
    <name type="scientific">Linnemannia exigua</name>
    <dbReference type="NCBI Taxonomy" id="604196"/>
    <lineage>
        <taxon>Eukaryota</taxon>
        <taxon>Fungi</taxon>
        <taxon>Fungi incertae sedis</taxon>
        <taxon>Mucoromycota</taxon>
        <taxon>Mortierellomycotina</taxon>
        <taxon>Mortierellomycetes</taxon>
        <taxon>Mortierellales</taxon>
        <taxon>Mortierellaceae</taxon>
        <taxon>Linnemannia</taxon>
    </lineage>
</organism>
<keyword evidence="1" id="KW-0732">Signal</keyword>
<proteinExistence type="predicted"/>
<evidence type="ECO:0000256" key="1">
    <source>
        <dbReference type="SAM" id="SignalP"/>
    </source>
</evidence>
<gene>
    <name evidence="2" type="ORF">BGZ95_011958</name>
</gene>
<reference evidence="2" key="1">
    <citation type="journal article" date="2020" name="Fungal Divers.">
        <title>Resolving the Mortierellaceae phylogeny through synthesis of multi-gene phylogenetics and phylogenomics.</title>
        <authorList>
            <person name="Vandepol N."/>
            <person name="Liber J."/>
            <person name="Desiro A."/>
            <person name="Na H."/>
            <person name="Kennedy M."/>
            <person name="Barry K."/>
            <person name="Grigoriev I.V."/>
            <person name="Miller A.N."/>
            <person name="O'Donnell K."/>
            <person name="Stajich J.E."/>
            <person name="Bonito G."/>
        </authorList>
    </citation>
    <scope>NUCLEOTIDE SEQUENCE</scope>
    <source>
        <strain evidence="2">NRRL 28262</strain>
    </source>
</reference>
<dbReference type="AlphaFoldDB" id="A0AAD4H4T6"/>
<dbReference type="Proteomes" id="UP001194580">
    <property type="component" value="Unassembled WGS sequence"/>
</dbReference>
<sequence>MLFKPMITAALVMTLGLVAHAAPTSEVTEPAAPMTDVAIADAVPAGQNGEVDPAGFLDSVLWPEGFARHCNAMLGITASLDRSIVRARRKANLGCTAAQETAISVTPSCPTADYFVGILWPLAFDKQDQLARRISAQADCLATLDGKIY</sequence>
<dbReference type="EMBL" id="JAAAIL010000954">
    <property type="protein sequence ID" value="KAG0272301.1"/>
    <property type="molecule type" value="Genomic_DNA"/>
</dbReference>
<feature type="chain" id="PRO_5042166644" evidence="1">
    <location>
        <begin position="22"/>
        <end position="149"/>
    </location>
</feature>
<evidence type="ECO:0000313" key="2">
    <source>
        <dbReference type="EMBL" id="KAG0272301.1"/>
    </source>
</evidence>
<accession>A0AAD4H4T6</accession>
<comment type="caution">
    <text evidence="2">The sequence shown here is derived from an EMBL/GenBank/DDBJ whole genome shotgun (WGS) entry which is preliminary data.</text>
</comment>
<protein>
    <submittedName>
        <fullName evidence="2">Uncharacterized protein</fullName>
    </submittedName>
</protein>
<feature type="signal peptide" evidence="1">
    <location>
        <begin position="1"/>
        <end position="21"/>
    </location>
</feature>
<keyword evidence="3" id="KW-1185">Reference proteome</keyword>
<evidence type="ECO:0000313" key="3">
    <source>
        <dbReference type="Proteomes" id="UP001194580"/>
    </source>
</evidence>